<accession>W7DLL9</accession>
<feature type="compositionally biased region" description="Low complexity" evidence="1">
    <location>
        <begin position="67"/>
        <end position="79"/>
    </location>
</feature>
<comment type="caution">
    <text evidence="3">The sequence shown here is derived from an EMBL/GenBank/DDBJ whole genome shotgun (WGS) entry which is preliminary data.</text>
</comment>
<dbReference type="PATRIC" id="fig|1265822.4.peg.2128"/>
<evidence type="ECO:0008006" key="5">
    <source>
        <dbReference type="Google" id="ProtNLM"/>
    </source>
</evidence>
<reference evidence="3 4" key="1">
    <citation type="submission" date="2012-12" db="EMBL/GenBank/DDBJ databases">
        <title>Novel taxa of Listeriaceae from agricultural environments in the United States.</title>
        <authorList>
            <person name="den Bakker H.C."/>
            <person name="Allred A."/>
            <person name="Warchocki S."/>
            <person name="Wright E.M."/>
            <person name="Burrell A."/>
            <person name="Nightingale K.K."/>
            <person name="Kephart D."/>
            <person name="Wiedmann M."/>
        </authorList>
    </citation>
    <scope>NUCLEOTIDE SEQUENCE [LARGE SCALE GENOMIC DNA]</scope>
    <source>
        <strain evidence="3 4">FSL S10-1203</strain>
    </source>
</reference>
<organism evidence="3 4">
    <name type="scientific">Listeria fleischmannii FSL S10-1203</name>
    <dbReference type="NCBI Taxonomy" id="1265822"/>
    <lineage>
        <taxon>Bacteria</taxon>
        <taxon>Bacillati</taxon>
        <taxon>Bacillota</taxon>
        <taxon>Bacilli</taxon>
        <taxon>Bacillales</taxon>
        <taxon>Listeriaceae</taxon>
        <taxon>Listeria</taxon>
    </lineage>
</organism>
<feature type="compositionally biased region" description="Basic and acidic residues" evidence="1">
    <location>
        <begin position="100"/>
        <end position="114"/>
    </location>
</feature>
<evidence type="ECO:0000256" key="2">
    <source>
        <dbReference type="SAM" id="Phobius"/>
    </source>
</evidence>
<feature type="transmembrane region" description="Helical" evidence="2">
    <location>
        <begin position="36"/>
        <end position="55"/>
    </location>
</feature>
<protein>
    <recommendedName>
        <fullName evidence="5">TcdA-E operon negative regulator</fullName>
    </recommendedName>
</protein>
<evidence type="ECO:0000313" key="3">
    <source>
        <dbReference type="EMBL" id="EUJ53829.1"/>
    </source>
</evidence>
<evidence type="ECO:0000256" key="1">
    <source>
        <dbReference type="SAM" id="MobiDB-lite"/>
    </source>
</evidence>
<dbReference type="RefSeq" id="WP_052006788.1">
    <property type="nucleotide sequence ID" value="NZ_AODM01000037.1"/>
</dbReference>
<feature type="compositionally biased region" description="Acidic residues" evidence="1">
    <location>
        <begin position="80"/>
        <end position="99"/>
    </location>
</feature>
<dbReference type="AlphaFoldDB" id="W7DLL9"/>
<feature type="transmembrane region" description="Helical" evidence="2">
    <location>
        <begin position="6"/>
        <end position="24"/>
    </location>
</feature>
<evidence type="ECO:0000313" key="4">
    <source>
        <dbReference type="Proteomes" id="UP000019241"/>
    </source>
</evidence>
<dbReference type="EMBL" id="AODM01000037">
    <property type="protein sequence ID" value="EUJ53829.1"/>
    <property type="molecule type" value="Genomic_DNA"/>
</dbReference>
<name>W7DLL9_9LIST</name>
<feature type="region of interest" description="Disordered" evidence="1">
    <location>
        <begin position="63"/>
        <end position="114"/>
    </location>
</feature>
<dbReference type="Proteomes" id="UP000019241">
    <property type="component" value="Unassembled WGS sequence"/>
</dbReference>
<proteinExistence type="predicted"/>
<sequence length="220" mass="24152">MIGFSIFMLFLGFVGLITGIILIVRKKTRKPGIYTTVASVVCGIVFSIVFVVGVVNEGAKAIDDSSTDTNISDTQSDDNTNIDEDDSSADAADVDEEKASEERVKETRQKASENEKSLRYGDLIKSDEYDGEPYHITKGKVFQADESSDGTTLLVYLTDTGDDVWDDLILVKYQIGETDAIEDDYVEVFGSLEERTTYETKIGGENTVPTLNAAEVKVIQ</sequence>
<keyword evidence="2" id="KW-0812">Transmembrane</keyword>
<gene>
    <name evidence="3" type="ORF">MCOL2_10490</name>
</gene>
<keyword evidence="2" id="KW-1133">Transmembrane helix</keyword>
<keyword evidence="2" id="KW-0472">Membrane</keyword>